<keyword evidence="2" id="KW-1185">Reference proteome</keyword>
<comment type="caution">
    <text evidence="1">The sequence shown here is derived from an EMBL/GenBank/DDBJ whole genome shotgun (WGS) entry which is preliminary data.</text>
</comment>
<proteinExistence type="predicted"/>
<reference evidence="1" key="1">
    <citation type="submission" date="2023-04" db="EMBL/GenBank/DDBJ databases">
        <title>Draft Genome sequencing of Naganishia species isolated from polar environments using Oxford Nanopore Technology.</title>
        <authorList>
            <person name="Leo P."/>
            <person name="Venkateswaran K."/>
        </authorList>
    </citation>
    <scope>NUCLEOTIDE SEQUENCE</scope>
    <source>
        <strain evidence="1">MNA-CCFEE 5261</strain>
    </source>
</reference>
<accession>A0ACC2WIX0</accession>
<dbReference type="Proteomes" id="UP001241377">
    <property type="component" value="Unassembled WGS sequence"/>
</dbReference>
<evidence type="ECO:0000313" key="1">
    <source>
        <dbReference type="EMBL" id="KAJ9111366.1"/>
    </source>
</evidence>
<dbReference type="EMBL" id="JASBWR010000008">
    <property type="protein sequence ID" value="KAJ9111366.1"/>
    <property type="molecule type" value="Genomic_DNA"/>
</dbReference>
<sequence>MLRLAPPIKYIRILAIAVILTSTGFLLLSHLTAVSPISHNEQSLQVSPTTFDIVAAARLEQLQTRYKEEEVQGEVGLKIGNPDWTEYVNDLQGVYEQFFQSSRTERRKGPRIDETRYTRTPNASSAVQDVREQLADSLNLSIESTTLHDSQGHKTQVRSIPHTIYTTSKTPTFPEQFASWKQLNSKDGWDVEYYDNERIWRWMVEIFDRQGRSSSSSTNVKKSGAEILRVYGQLPQGVQRGMRTSSSLQ</sequence>
<organism evidence="1 2">
    <name type="scientific">Naganishia cerealis</name>
    <dbReference type="NCBI Taxonomy" id="610337"/>
    <lineage>
        <taxon>Eukaryota</taxon>
        <taxon>Fungi</taxon>
        <taxon>Dikarya</taxon>
        <taxon>Basidiomycota</taxon>
        <taxon>Agaricomycotina</taxon>
        <taxon>Tremellomycetes</taxon>
        <taxon>Filobasidiales</taxon>
        <taxon>Filobasidiaceae</taxon>
        <taxon>Naganishia</taxon>
    </lineage>
</organism>
<protein>
    <submittedName>
        <fullName evidence="1">Uncharacterized protein</fullName>
    </submittedName>
</protein>
<name>A0ACC2WIX0_9TREE</name>
<gene>
    <name evidence="1" type="ORF">QFC19_001134</name>
</gene>
<evidence type="ECO:0000313" key="2">
    <source>
        <dbReference type="Proteomes" id="UP001241377"/>
    </source>
</evidence>